<evidence type="ECO:0000313" key="1">
    <source>
        <dbReference type="EMBL" id="PIT69140.1"/>
    </source>
</evidence>
<protein>
    <submittedName>
        <fullName evidence="1">Uncharacterized protein</fullName>
    </submittedName>
</protein>
<sequence length="64" mass="7270">MRGGERILGRTSLVSEMQVGMKRSVWIERRVGAAGFLRMWGTRRGCVDWNEECGGMEEGENMYG</sequence>
<evidence type="ECO:0000313" key="2">
    <source>
        <dbReference type="Proteomes" id="UP000230791"/>
    </source>
</evidence>
<reference evidence="1 2" key="1">
    <citation type="submission" date="2017-06" db="EMBL/GenBank/DDBJ databases">
        <title>Draft genome of Bartonella tribocorum C635.</title>
        <authorList>
            <person name="Hadjadj L."/>
            <person name="Jiyipong T."/>
            <person name="Diene S.M."/>
            <person name="Morand S."/>
            <person name="Rolain J.-M."/>
        </authorList>
    </citation>
    <scope>NUCLEOTIDE SEQUENCE [LARGE SCALE GENOMIC DNA]</scope>
    <source>
        <strain evidence="1 2">C635</strain>
    </source>
</reference>
<name>A0A2M6USH7_9HYPH</name>
<comment type="caution">
    <text evidence="1">The sequence shown here is derived from an EMBL/GenBank/DDBJ whole genome shotgun (WGS) entry which is preliminary data.</text>
</comment>
<accession>A0A2M6USH7</accession>
<dbReference type="Proteomes" id="UP000230791">
    <property type="component" value="Unassembled WGS sequence"/>
</dbReference>
<organism evidence="1 2">
    <name type="scientific">Bartonella tribocorum</name>
    <dbReference type="NCBI Taxonomy" id="85701"/>
    <lineage>
        <taxon>Bacteria</taxon>
        <taxon>Pseudomonadati</taxon>
        <taxon>Pseudomonadota</taxon>
        <taxon>Alphaproteobacteria</taxon>
        <taxon>Hyphomicrobiales</taxon>
        <taxon>Bartonellaceae</taxon>
        <taxon>Bartonella</taxon>
    </lineage>
</organism>
<dbReference type="AlphaFoldDB" id="A0A2M6USH7"/>
<proteinExistence type="predicted"/>
<dbReference type="EMBL" id="NJPP01000026">
    <property type="protein sequence ID" value="PIT69140.1"/>
    <property type="molecule type" value="Genomic_DNA"/>
</dbReference>
<gene>
    <name evidence="1" type="ORF">CEV08_06835</name>
</gene>